<accession>A0A2S7KK49</accession>
<evidence type="ECO:0000256" key="4">
    <source>
        <dbReference type="ARBA" id="ARBA00022692"/>
    </source>
</evidence>
<keyword evidence="10" id="KW-1185">Reference proteome</keyword>
<comment type="caution">
    <text evidence="9">The sequence shown here is derived from an EMBL/GenBank/DDBJ whole genome shotgun (WGS) entry which is preliminary data.</text>
</comment>
<protein>
    <submittedName>
        <fullName evidence="9">Rod shape-determining protein MreD</fullName>
    </submittedName>
</protein>
<evidence type="ECO:0000256" key="2">
    <source>
        <dbReference type="ARBA" id="ARBA00007776"/>
    </source>
</evidence>
<evidence type="ECO:0000256" key="3">
    <source>
        <dbReference type="ARBA" id="ARBA00022475"/>
    </source>
</evidence>
<dbReference type="EMBL" id="MQUA01000015">
    <property type="protein sequence ID" value="PQB02972.1"/>
    <property type="molecule type" value="Genomic_DNA"/>
</dbReference>
<dbReference type="RefSeq" id="WP_104811373.1">
    <property type="nucleotide sequence ID" value="NZ_MQUA01000015.1"/>
</dbReference>
<dbReference type="GO" id="GO:0005886">
    <property type="term" value="C:plasma membrane"/>
    <property type="evidence" value="ECO:0007669"/>
    <property type="project" value="UniProtKB-SubCell"/>
</dbReference>
<keyword evidence="7 8" id="KW-0472">Membrane</keyword>
<evidence type="ECO:0000256" key="7">
    <source>
        <dbReference type="ARBA" id="ARBA00023136"/>
    </source>
</evidence>
<organism evidence="9 10">
    <name type="scientific">Polaribacter filamentus</name>
    <dbReference type="NCBI Taxonomy" id="53483"/>
    <lineage>
        <taxon>Bacteria</taxon>
        <taxon>Pseudomonadati</taxon>
        <taxon>Bacteroidota</taxon>
        <taxon>Flavobacteriia</taxon>
        <taxon>Flavobacteriales</taxon>
        <taxon>Flavobacteriaceae</taxon>
    </lineage>
</organism>
<evidence type="ECO:0000256" key="5">
    <source>
        <dbReference type="ARBA" id="ARBA00022960"/>
    </source>
</evidence>
<dbReference type="AlphaFoldDB" id="A0A2S7KK49"/>
<evidence type="ECO:0000256" key="1">
    <source>
        <dbReference type="ARBA" id="ARBA00004651"/>
    </source>
</evidence>
<evidence type="ECO:0000256" key="8">
    <source>
        <dbReference type="SAM" id="Phobius"/>
    </source>
</evidence>
<keyword evidence="5" id="KW-0133">Cell shape</keyword>
<dbReference type="InterPro" id="IPR007227">
    <property type="entry name" value="Cell_shape_determining_MreD"/>
</dbReference>
<comment type="similarity">
    <text evidence="2">Belongs to the MreD family.</text>
</comment>
<evidence type="ECO:0000256" key="6">
    <source>
        <dbReference type="ARBA" id="ARBA00022989"/>
    </source>
</evidence>
<feature type="transmembrane region" description="Helical" evidence="8">
    <location>
        <begin position="141"/>
        <end position="163"/>
    </location>
</feature>
<feature type="transmembrane region" description="Helical" evidence="8">
    <location>
        <begin position="72"/>
        <end position="92"/>
    </location>
</feature>
<evidence type="ECO:0000313" key="9">
    <source>
        <dbReference type="EMBL" id="PQB02972.1"/>
    </source>
</evidence>
<dbReference type="Proteomes" id="UP000239522">
    <property type="component" value="Unassembled WGS sequence"/>
</dbReference>
<keyword evidence="3" id="KW-1003">Cell membrane</keyword>
<evidence type="ECO:0000313" key="10">
    <source>
        <dbReference type="Proteomes" id="UP000239522"/>
    </source>
</evidence>
<name>A0A2S7KK49_9FLAO</name>
<reference evidence="9 10" key="1">
    <citation type="submission" date="2016-11" db="EMBL/GenBank/DDBJ databases">
        <title>Trade-off between light-utilization and light-protection in marine flavobacteria.</title>
        <authorList>
            <person name="Kumagai Y."/>
        </authorList>
    </citation>
    <scope>NUCLEOTIDE SEQUENCE [LARGE SCALE GENOMIC DNA]</scope>
    <source>
        <strain evidence="9 10">ATCC 700397</strain>
    </source>
</reference>
<dbReference type="NCBIfam" id="TIGR03426">
    <property type="entry name" value="shape_MreD"/>
    <property type="match status" value="1"/>
</dbReference>
<gene>
    <name evidence="9" type="ORF">BST83_19365</name>
</gene>
<comment type="subcellular location">
    <subcellularLocation>
        <location evidence="1">Cell membrane</location>
        <topology evidence="1">Multi-pass membrane protein</topology>
    </subcellularLocation>
</comment>
<sequence>MNKPFNIVALFLFLLFLQVFVLNNILFLGYINPYLYITFVFLYPLKSNRIPFLFYSFLLGLFIDFFSDSGGIHAFSILFIAYLRLFFVRIYFRKVETDYSFFKLSSESFGKNFNFVVTLTLIHHLIYFSFANFSFQNFSNVLLNTLFSSIFTLTLYFLGTYIFTKNE</sequence>
<feature type="transmembrane region" description="Helical" evidence="8">
    <location>
        <begin position="6"/>
        <end position="30"/>
    </location>
</feature>
<dbReference type="OrthoDB" id="1132160at2"/>
<proteinExistence type="inferred from homology"/>
<dbReference type="GO" id="GO:0008360">
    <property type="term" value="P:regulation of cell shape"/>
    <property type="evidence" value="ECO:0007669"/>
    <property type="project" value="UniProtKB-KW"/>
</dbReference>
<feature type="transmembrane region" description="Helical" evidence="8">
    <location>
        <begin position="113"/>
        <end position="135"/>
    </location>
</feature>
<keyword evidence="4 8" id="KW-0812">Transmembrane</keyword>
<keyword evidence="6 8" id="KW-1133">Transmembrane helix</keyword>
<feature type="transmembrane region" description="Helical" evidence="8">
    <location>
        <begin position="50"/>
        <end position="66"/>
    </location>
</feature>